<comment type="similarity">
    <text evidence="2">Belongs to the purine-cytosine permease (2.A.39) family.</text>
</comment>
<accession>A0A178M2Q4</accession>
<feature type="transmembrane region" description="Helical" evidence="6">
    <location>
        <begin position="60"/>
        <end position="84"/>
    </location>
</feature>
<protein>
    <submittedName>
        <fullName evidence="7">Cobalamin biosynthesis protein</fullName>
    </submittedName>
</protein>
<evidence type="ECO:0000256" key="4">
    <source>
        <dbReference type="ARBA" id="ARBA00022989"/>
    </source>
</evidence>
<gene>
    <name evidence="7" type="ORF">A4X20_00030</name>
</gene>
<feature type="transmembrane region" description="Helical" evidence="6">
    <location>
        <begin position="347"/>
        <end position="364"/>
    </location>
</feature>
<dbReference type="AlphaFoldDB" id="A0A178M2Q4"/>
<evidence type="ECO:0000256" key="2">
    <source>
        <dbReference type="ARBA" id="ARBA00008974"/>
    </source>
</evidence>
<name>A0A178M2Q4_MYCIR</name>
<keyword evidence="3 6" id="KW-0812">Transmembrane</keyword>
<dbReference type="Proteomes" id="UP000078396">
    <property type="component" value="Unassembled WGS sequence"/>
</dbReference>
<evidence type="ECO:0000256" key="6">
    <source>
        <dbReference type="SAM" id="Phobius"/>
    </source>
</evidence>
<dbReference type="InterPro" id="IPR001248">
    <property type="entry name" value="Pur-cyt_permease"/>
</dbReference>
<feature type="transmembrane region" description="Helical" evidence="6">
    <location>
        <begin position="324"/>
        <end position="341"/>
    </location>
</feature>
<reference evidence="7 8" key="1">
    <citation type="submission" date="2016-04" db="EMBL/GenBank/DDBJ databases">
        <title>Draft Genome Sequences of Staphylococcus capitis Strain H36, S. capitis Strain H65, S. cohnii Strain H62, S. hominis Strain H69, Mycobacterium iranicum Strain H39, Plantibacter sp. Strain H53, Pseudomonas oryzihabitans Strain H72, and Microbacterium sp. Strain H83, isolated from residential settings.</title>
        <authorList>
            <person name="Lymperopoulou D."/>
            <person name="Adams R.I."/>
            <person name="Lindow S."/>
            <person name="Coil D.A."/>
            <person name="Jospin G."/>
            <person name="Eisen J.A."/>
        </authorList>
    </citation>
    <scope>NUCLEOTIDE SEQUENCE [LARGE SCALE GENOMIC DNA]</scope>
    <source>
        <strain evidence="7 8">H39</strain>
    </source>
</reference>
<keyword evidence="4 6" id="KW-1133">Transmembrane helix</keyword>
<dbReference type="Gene3D" id="1.10.4160.10">
    <property type="entry name" value="Hydantoin permease"/>
    <property type="match status" value="1"/>
</dbReference>
<dbReference type="PANTHER" id="PTHR30569:SF0">
    <property type="entry name" value="CYTOSINE PERMEASE"/>
    <property type="match status" value="1"/>
</dbReference>
<evidence type="ECO:0000313" key="8">
    <source>
        <dbReference type="Proteomes" id="UP000078396"/>
    </source>
</evidence>
<keyword evidence="5 6" id="KW-0472">Membrane</keyword>
<dbReference type="GO" id="GO:0005886">
    <property type="term" value="C:plasma membrane"/>
    <property type="evidence" value="ECO:0007669"/>
    <property type="project" value="TreeGrafter"/>
</dbReference>
<feature type="transmembrane region" description="Helical" evidence="6">
    <location>
        <begin position="284"/>
        <end position="303"/>
    </location>
</feature>
<dbReference type="Pfam" id="PF02133">
    <property type="entry name" value="Transp_cyt_pur"/>
    <property type="match status" value="1"/>
</dbReference>
<sequence>MTSSTAGHTADAALGEEYEREPVPRTARRSLFSVSAVWVGFPMIMTSAVFSGIIVYNLGFVTGLLAILVGDFVLMGYVGTLSYLAGRSGKNFALTAADTFGSKGFRIVSAFLSTLVIGWFAFQTGMVGSTLNASLGWSAGWITLLAGVLFVALTFVGIRAISWIGVVASALFIPLGVVAIVIAAQDGGVGPAFSYAGGAGLSAFSFGVAVTMTIACFIDSGTMTADFTRWARNGKEGALAAFTAFPVAYFVAQLVGAFVVALGASAAADKTGGDFLHVLVDASGVLLVLGVLFVFVNLGSVCAHCLYNGAVGFGNITGKTMRQLTIVLGIVGTAAAVAGIWSHFETWLSLLGVLVPPIGVVIILDQLVFAARRTASPSGLSWKPFAAWAIGAAVALLTHFYAPQLSDAVVAMVVGGLAFTALTLLGASTRETEATAEPVMSGESA</sequence>
<evidence type="ECO:0000313" key="7">
    <source>
        <dbReference type="EMBL" id="OAN42155.1"/>
    </source>
</evidence>
<dbReference type="PANTHER" id="PTHR30569">
    <property type="entry name" value="CYTOSINE TRANSPORTER CODB"/>
    <property type="match status" value="1"/>
</dbReference>
<feature type="transmembrane region" description="Helical" evidence="6">
    <location>
        <begin position="385"/>
        <end position="402"/>
    </location>
</feature>
<proteinExistence type="inferred from homology"/>
<feature type="transmembrane region" description="Helical" evidence="6">
    <location>
        <begin position="134"/>
        <end position="156"/>
    </location>
</feature>
<comment type="caution">
    <text evidence="7">The sequence shown here is derived from an EMBL/GenBank/DDBJ whole genome shotgun (WGS) entry which is preliminary data.</text>
</comment>
<comment type="subcellular location">
    <subcellularLocation>
        <location evidence="1">Membrane</location>
        <topology evidence="1">Multi-pass membrane protein</topology>
    </subcellularLocation>
</comment>
<organism evidence="7 8">
    <name type="scientific">Mycolicibacterium iranicum</name>
    <name type="common">Mycobacterium iranicum</name>
    <dbReference type="NCBI Taxonomy" id="912594"/>
    <lineage>
        <taxon>Bacteria</taxon>
        <taxon>Bacillati</taxon>
        <taxon>Actinomycetota</taxon>
        <taxon>Actinomycetes</taxon>
        <taxon>Mycobacteriales</taxon>
        <taxon>Mycobacteriaceae</taxon>
        <taxon>Mycolicibacterium</taxon>
    </lineage>
</organism>
<dbReference type="InterPro" id="IPR030191">
    <property type="entry name" value="CodB"/>
</dbReference>
<feature type="transmembrane region" description="Helical" evidence="6">
    <location>
        <begin position="408"/>
        <end position="427"/>
    </location>
</feature>
<evidence type="ECO:0000256" key="1">
    <source>
        <dbReference type="ARBA" id="ARBA00004141"/>
    </source>
</evidence>
<feature type="transmembrane region" description="Helical" evidence="6">
    <location>
        <begin position="239"/>
        <end position="264"/>
    </location>
</feature>
<feature type="transmembrane region" description="Helical" evidence="6">
    <location>
        <begin position="30"/>
        <end position="54"/>
    </location>
</feature>
<dbReference type="GO" id="GO:0015209">
    <property type="term" value="F:cytosine transmembrane transporter activity"/>
    <property type="evidence" value="ECO:0007669"/>
    <property type="project" value="InterPro"/>
</dbReference>
<feature type="transmembrane region" description="Helical" evidence="6">
    <location>
        <begin position="163"/>
        <end position="183"/>
    </location>
</feature>
<feature type="transmembrane region" description="Helical" evidence="6">
    <location>
        <begin position="104"/>
        <end position="122"/>
    </location>
</feature>
<feature type="transmembrane region" description="Helical" evidence="6">
    <location>
        <begin position="195"/>
        <end position="218"/>
    </location>
</feature>
<evidence type="ECO:0000256" key="5">
    <source>
        <dbReference type="ARBA" id="ARBA00023136"/>
    </source>
</evidence>
<evidence type="ECO:0000256" key="3">
    <source>
        <dbReference type="ARBA" id="ARBA00022692"/>
    </source>
</evidence>
<dbReference type="EMBL" id="LWCS01000001">
    <property type="protein sequence ID" value="OAN42155.1"/>
    <property type="molecule type" value="Genomic_DNA"/>
</dbReference>